<evidence type="ECO:0000313" key="1">
    <source>
        <dbReference type="EMBL" id="MFM9650133.1"/>
    </source>
</evidence>
<name>A0ABW9INQ4_STRGJ</name>
<sequence>MSHVLEQDVLVITVHDDPGIGGRAALLAEIGDLIEGLLPASVVIVLDEPATTEATVGVVLRAHRLCDRLGLVMSVATHSAPARRLLDEANAETGGIRLIVHARADIAIATATALITAA</sequence>
<protein>
    <submittedName>
        <fullName evidence="1">Uncharacterized protein</fullName>
    </submittedName>
</protein>
<keyword evidence="2" id="KW-1185">Reference proteome</keyword>
<evidence type="ECO:0000313" key="2">
    <source>
        <dbReference type="Proteomes" id="UP001631993"/>
    </source>
</evidence>
<accession>A0ABW9INQ4</accession>
<dbReference type="EMBL" id="JBJVNE010000015">
    <property type="protein sequence ID" value="MFM9650133.1"/>
    <property type="molecule type" value="Genomic_DNA"/>
</dbReference>
<comment type="caution">
    <text evidence="1">The sequence shown here is derived from an EMBL/GenBank/DDBJ whole genome shotgun (WGS) entry which is preliminary data.</text>
</comment>
<proteinExistence type="predicted"/>
<dbReference type="RefSeq" id="WP_369280784.1">
    <property type="nucleotide sequence ID" value="NZ_JBJVMW010000009.1"/>
</dbReference>
<dbReference type="Proteomes" id="UP001631993">
    <property type="component" value="Unassembled WGS sequence"/>
</dbReference>
<organism evidence="1 2">
    <name type="scientific">Streptomyces galilaeus</name>
    <dbReference type="NCBI Taxonomy" id="33899"/>
    <lineage>
        <taxon>Bacteria</taxon>
        <taxon>Bacillati</taxon>
        <taxon>Actinomycetota</taxon>
        <taxon>Actinomycetes</taxon>
        <taxon>Kitasatosporales</taxon>
        <taxon>Streptomycetaceae</taxon>
        <taxon>Streptomyces</taxon>
    </lineage>
</organism>
<reference evidence="1 2" key="1">
    <citation type="submission" date="2024-12" db="EMBL/GenBank/DDBJ databases">
        <title>Forecasting of Potato common scab and diversities of Pathogenic streptomyces spp. in china.</title>
        <authorList>
            <person name="Handique U."/>
            <person name="Wu J."/>
        </authorList>
    </citation>
    <scope>NUCLEOTIDE SEQUENCE [LARGE SCALE GENOMIC DNA]</scope>
    <source>
        <strain evidence="1 2">ZRIMU1585</strain>
    </source>
</reference>
<gene>
    <name evidence="1" type="ORF">ACKI1S_28785</name>
</gene>